<dbReference type="AlphaFoldDB" id="A0A7I9VLH7"/>
<sequence>MHELLAQLNAVPGVVGSLLCDGEGQLLAQAFPPAVDPAQAERAAAVLAARAPGLEAAVGKAALADFRFAGARVVVKGLEGGGQLLFLCAPSINLPFLTMSASSVVKKLERAVRERPGRPGAGALHRAVQRVDELILRSGGDRFKLRGQIALKAGFALDLVDPDSPDDPDKLKKLEAAATAVLGQPFRAGDPTP</sequence>
<accession>A0A7I9VLH7</accession>
<name>A0A7I9VLH7_9BACT</name>
<keyword evidence="3" id="KW-1185">Reference proteome</keyword>
<protein>
    <recommendedName>
        <fullName evidence="1">Roadblock/LAMTOR2 domain-containing protein</fullName>
    </recommendedName>
</protein>
<evidence type="ECO:0000313" key="2">
    <source>
        <dbReference type="EMBL" id="GEJ57265.1"/>
    </source>
</evidence>
<gene>
    <name evidence="2" type="ORF">AMYX_20060</name>
</gene>
<evidence type="ECO:0000259" key="1">
    <source>
        <dbReference type="SMART" id="SM00960"/>
    </source>
</evidence>
<dbReference type="RefSeq" id="WP_176064731.1">
    <property type="nucleotide sequence ID" value="NZ_BJTG01000004.1"/>
</dbReference>
<dbReference type="SUPFAM" id="SSF103196">
    <property type="entry name" value="Roadblock/LC7 domain"/>
    <property type="match status" value="1"/>
</dbReference>
<dbReference type="Proteomes" id="UP000503640">
    <property type="component" value="Unassembled WGS sequence"/>
</dbReference>
<dbReference type="Gene3D" id="3.30.450.30">
    <property type="entry name" value="Dynein light chain 2a, cytoplasmic"/>
    <property type="match status" value="1"/>
</dbReference>
<dbReference type="SMART" id="SM00960">
    <property type="entry name" value="Robl_LC7"/>
    <property type="match status" value="1"/>
</dbReference>
<comment type="caution">
    <text evidence="2">The sequence shown here is derived from an EMBL/GenBank/DDBJ whole genome shotgun (WGS) entry which is preliminary data.</text>
</comment>
<dbReference type="InterPro" id="IPR004942">
    <property type="entry name" value="Roadblock/LAMTOR2_dom"/>
</dbReference>
<dbReference type="EMBL" id="BJTG01000004">
    <property type="protein sequence ID" value="GEJ57265.1"/>
    <property type="molecule type" value="Genomic_DNA"/>
</dbReference>
<feature type="domain" description="Roadblock/LAMTOR2" evidence="1">
    <location>
        <begin position="1"/>
        <end position="89"/>
    </location>
</feature>
<proteinExistence type="predicted"/>
<evidence type="ECO:0000313" key="3">
    <source>
        <dbReference type="Proteomes" id="UP000503640"/>
    </source>
</evidence>
<organism evidence="2 3">
    <name type="scientific">Anaeromyxobacter diazotrophicus</name>
    <dbReference type="NCBI Taxonomy" id="2590199"/>
    <lineage>
        <taxon>Bacteria</taxon>
        <taxon>Pseudomonadati</taxon>
        <taxon>Myxococcota</taxon>
        <taxon>Myxococcia</taxon>
        <taxon>Myxococcales</taxon>
        <taxon>Cystobacterineae</taxon>
        <taxon>Anaeromyxobacteraceae</taxon>
        <taxon>Anaeromyxobacter</taxon>
    </lineage>
</organism>
<reference evidence="3" key="1">
    <citation type="journal article" date="2020" name="Appl. Environ. Microbiol.">
        <title>Diazotrophic Anaeromyxobacter Isolates from Soils.</title>
        <authorList>
            <person name="Masuda Y."/>
            <person name="Yamanaka H."/>
            <person name="Xu Z.X."/>
            <person name="Shiratori Y."/>
            <person name="Aono T."/>
            <person name="Amachi S."/>
            <person name="Senoo K."/>
            <person name="Itoh H."/>
        </authorList>
    </citation>
    <scope>NUCLEOTIDE SEQUENCE [LARGE SCALE GENOMIC DNA]</scope>
    <source>
        <strain evidence="3">R267</strain>
    </source>
</reference>